<accession>A0A9D1RPR7</accession>
<dbReference type="InterPro" id="IPR036388">
    <property type="entry name" value="WH-like_DNA-bd_sf"/>
</dbReference>
<dbReference type="Gene3D" id="1.10.10.10">
    <property type="entry name" value="Winged helix-like DNA-binding domain superfamily/Winged helix DNA-binding domain"/>
    <property type="match status" value="1"/>
</dbReference>
<comment type="caution">
    <text evidence="1">The sequence shown here is derived from an EMBL/GenBank/DDBJ whole genome shotgun (WGS) entry which is preliminary data.</text>
</comment>
<reference evidence="1" key="2">
    <citation type="submission" date="2021-04" db="EMBL/GenBank/DDBJ databases">
        <authorList>
            <person name="Gilroy R."/>
        </authorList>
    </citation>
    <scope>NUCLEOTIDE SEQUENCE</scope>
    <source>
        <strain evidence="1">CHK32-1732</strain>
    </source>
</reference>
<name>A0A9D1RPR7_9CORY</name>
<protein>
    <submittedName>
        <fullName evidence="1">PadR family transcriptional regulator</fullName>
    </submittedName>
</protein>
<dbReference type="SUPFAM" id="SSF46785">
    <property type="entry name" value="Winged helix' DNA-binding domain"/>
    <property type="match status" value="1"/>
</dbReference>
<dbReference type="InterPro" id="IPR036390">
    <property type="entry name" value="WH_DNA-bd_sf"/>
</dbReference>
<dbReference type="AlphaFoldDB" id="A0A9D1RPR7"/>
<evidence type="ECO:0000313" key="1">
    <source>
        <dbReference type="EMBL" id="HIW90446.1"/>
    </source>
</evidence>
<proteinExistence type="predicted"/>
<dbReference type="Proteomes" id="UP000824190">
    <property type="component" value="Unassembled WGS sequence"/>
</dbReference>
<organism evidence="1 2">
    <name type="scientific">Candidatus Corynebacterium avicola</name>
    <dbReference type="NCBI Taxonomy" id="2838527"/>
    <lineage>
        <taxon>Bacteria</taxon>
        <taxon>Bacillati</taxon>
        <taxon>Actinomycetota</taxon>
        <taxon>Actinomycetes</taxon>
        <taxon>Mycobacteriales</taxon>
        <taxon>Corynebacteriaceae</taxon>
        <taxon>Corynebacterium</taxon>
    </lineage>
</organism>
<reference evidence="1" key="1">
    <citation type="journal article" date="2021" name="PeerJ">
        <title>Extensive microbial diversity within the chicken gut microbiome revealed by metagenomics and culture.</title>
        <authorList>
            <person name="Gilroy R."/>
            <person name="Ravi A."/>
            <person name="Getino M."/>
            <person name="Pursley I."/>
            <person name="Horton D.L."/>
            <person name="Alikhan N.F."/>
            <person name="Baker D."/>
            <person name="Gharbi K."/>
            <person name="Hall N."/>
            <person name="Watson M."/>
            <person name="Adriaenssens E.M."/>
            <person name="Foster-Nyarko E."/>
            <person name="Jarju S."/>
            <person name="Secka A."/>
            <person name="Antonio M."/>
            <person name="Oren A."/>
            <person name="Chaudhuri R.R."/>
            <person name="La Ragione R."/>
            <person name="Hildebrand F."/>
            <person name="Pallen M.J."/>
        </authorList>
    </citation>
    <scope>NUCLEOTIDE SEQUENCE</scope>
    <source>
        <strain evidence="1">CHK32-1732</strain>
    </source>
</reference>
<dbReference type="EMBL" id="DXGC01000017">
    <property type="protein sequence ID" value="HIW90446.1"/>
    <property type="molecule type" value="Genomic_DNA"/>
</dbReference>
<sequence length="204" mass="22898">MSDSGALLVRAPLSLFVLAALSEQPMRPYGVHKRLRERGKQSVVNIRNRNSVQQTMTRLERDGYIRKMPDEPRDSSGRFEATESGHEALRNTLIETLAAPAKEYPRFDAAVSLIASLSPDEVEGALAARLAAIDDELEALYRVVADARRTLPRVLLLDDDLHCAMLQAEHTWIRQTLIQLRARSLTWSTEELKEVAGGTNEQHE</sequence>
<evidence type="ECO:0000313" key="2">
    <source>
        <dbReference type="Proteomes" id="UP000824190"/>
    </source>
</evidence>
<gene>
    <name evidence="1" type="ORF">H9870_02095</name>
</gene>